<dbReference type="KEGG" id="btab:109032029"/>
<gene>
    <name evidence="12" type="ORF">BEMITA_LOCUS4964</name>
</gene>
<evidence type="ECO:0000256" key="2">
    <source>
        <dbReference type="ARBA" id="ARBA00004906"/>
    </source>
</evidence>
<evidence type="ECO:0000313" key="13">
    <source>
        <dbReference type="Proteomes" id="UP001152759"/>
    </source>
</evidence>
<proteinExistence type="inferred from homology"/>
<dbReference type="Pfam" id="PF25372">
    <property type="entry name" value="DUF7885"/>
    <property type="match status" value="1"/>
</dbReference>
<dbReference type="FunFam" id="3.80.10.10:FF:000122">
    <property type="entry name" value="F-box/LRR-repeat protein 7 isoform X1"/>
    <property type="match status" value="1"/>
</dbReference>
<dbReference type="Pfam" id="PF13516">
    <property type="entry name" value="LRR_6"/>
    <property type="match status" value="1"/>
</dbReference>
<name>A0A9P0F1J2_BEMTA</name>
<dbReference type="EMBL" id="OU963863">
    <property type="protein sequence ID" value="CAH0385772.1"/>
    <property type="molecule type" value="Genomic_DNA"/>
</dbReference>
<organism evidence="12 13">
    <name type="scientific">Bemisia tabaci</name>
    <name type="common">Sweetpotato whitefly</name>
    <name type="synonym">Aleurodes tabaci</name>
    <dbReference type="NCBI Taxonomy" id="7038"/>
    <lineage>
        <taxon>Eukaryota</taxon>
        <taxon>Metazoa</taxon>
        <taxon>Ecdysozoa</taxon>
        <taxon>Arthropoda</taxon>
        <taxon>Hexapoda</taxon>
        <taxon>Insecta</taxon>
        <taxon>Pterygota</taxon>
        <taxon>Neoptera</taxon>
        <taxon>Paraneoptera</taxon>
        <taxon>Hemiptera</taxon>
        <taxon>Sternorrhyncha</taxon>
        <taxon>Aleyrodoidea</taxon>
        <taxon>Aleyrodidae</taxon>
        <taxon>Aleyrodinae</taxon>
        <taxon>Bemisia</taxon>
    </lineage>
</organism>
<evidence type="ECO:0000256" key="1">
    <source>
        <dbReference type="ARBA" id="ARBA00004300"/>
    </source>
</evidence>
<dbReference type="InterPro" id="IPR032675">
    <property type="entry name" value="LRR_dom_sf"/>
</dbReference>
<dbReference type="Gene3D" id="3.80.10.10">
    <property type="entry name" value="Ribonuclease Inhibitor"/>
    <property type="match status" value="2"/>
</dbReference>
<dbReference type="SUPFAM" id="SSF52047">
    <property type="entry name" value="RNI-like"/>
    <property type="match status" value="1"/>
</dbReference>
<comment type="pathway">
    <text evidence="2">Protein modification; protein ubiquitination.</text>
</comment>
<dbReference type="SMART" id="SM00367">
    <property type="entry name" value="LRR_CC"/>
    <property type="match status" value="11"/>
</dbReference>
<dbReference type="FunFam" id="1.20.1280.50:FF:000018">
    <property type="entry name" value="F-box/LRR-repeat protein 7 isoform X2"/>
    <property type="match status" value="1"/>
</dbReference>
<evidence type="ECO:0000256" key="10">
    <source>
        <dbReference type="ARBA" id="ARBA00077966"/>
    </source>
</evidence>
<keyword evidence="3" id="KW-0963">Cytoplasm</keyword>
<dbReference type="Gene3D" id="1.20.1280.50">
    <property type="match status" value="1"/>
</dbReference>
<evidence type="ECO:0000256" key="4">
    <source>
        <dbReference type="ARBA" id="ARBA00022614"/>
    </source>
</evidence>
<comment type="similarity">
    <text evidence="8">Belongs to the FBXL7 family.</text>
</comment>
<keyword evidence="5" id="KW-0677">Repeat</keyword>
<dbReference type="PANTHER" id="PTHR13318">
    <property type="entry name" value="PARTNER OF PAIRED, ISOFORM B-RELATED"/>
    <property type="match status" value="1"/>
</dbReference>
<evidence type="ECO:0000256" key="8">
    <source>
        <dbReference type="ARBA" id="ARBA00061191"/>
    </source>
</evidence>
<dbReference type="AlphaFoldDB" id="A0A9P0F1J2"/>
<protein>
    <recommendedName>
        <fullName evidence="9">F-box/LRR-repeat protein 7</fullName>
    </recommendedName>
    <alternativeName>
        <fullName evidence="10">F-box and leucine-rich repeat protein 7</fullName>
    </alternativeName>
</protein>
<keyword evidence="13" id="KW-1185">Reference proteome</keyword>
<dbReference type="GO" id="GO:0005813">
    <property type="term" value="C:centrosome"/>
    <property type="evidence" value="ECO:0007669"/>
    <property type="project" value="UniProtKB-SubCell"/>
</dbReference>
<evidence type="ECO:0000256" key="9">
    <source>
        <dbReference type="ARBA" id="ARBA00070271"/>
    </source>
</evidence>
<dbReference type="InterPro" id="IPR001810">
    <property type="entry name" value="F-box_dom"/>
</dbReference>
<evidence type="ECO:0000313" key="12">
    <source>
        <dbReference type="EMBL" id="CAH0385772.1"/>
    </source>
</evidence>
<keyword evidence="7" id="KW-0206">Cytoskeleton</keyword>
<dbReference type="Pfam" id="PF12937">
    <property type="entry name" value="F-box-like"/>
    <property type="match status" value="1"/>
</dbReference>
<dbReference type="InterPro" id="IPR001611">
    <property type="entry name" value="Leu-rich_rpt"/>
</dbReference>
<reference evidence="12" key="1">
    <citation type="submission" date="2021-12" db="EMBL/GenBank/DDBJ databases">
        <authorList>
            <person name="King R."/>
        </authorList>
    </citation>
    <scope>NUCLEOTIDE SEQUENCE</scope>
</reference>
<dbReference type="PROSITE" id="PS50181">
    <property type="entry name" value="FBOX"/>
    <property type="match status" value="1"/>
</dbReference>
<dbReference type="GO" id="GO:0031146">
    <property type="term" value="P:SCF-dependent proteasomal ubiquitin-dependent protein catabolic process"/>
    <property type="evidence" value="ECO:0007669"/>
    <property type="project" value="TreeGrafter"/>
</dbReference>
<feature type="domain" description="F-box" evidence="11">
    <location>
        <begin position="120"/>
        <end position="166"/>
    </location>
</feature>
<dbReference type="Proteomes" id="UP001152759">
    <property type="component" value="Chromosome 2"/>
</dbReference>
<keyword evidence="4" id="KW-0433">Leucine-rich repeat</keyword>
<sequence length="483" mass="54512">MAHVSTQGHLSPMVCPLAKLGRSAPTYEQKYNGRNVYHAGDKLDLPMQHSPSSPPSFVNRSISIGNYTESTNHSLLHYDTQTNFERSSPCLDQGYHTLISFASQCWQDTPFKGKRAQSKSNAFDRLPDEVVLKIFAWLSSSDLSVCARVCKRWEILAWEPSLWRTVILKGEDVSGDRAVKTILRRFTQPYVQRLYLRDGARITDKGLPSLVRRWPNLTHVQLQGCVAITDSSVSELVAKCPNLQHLDLTGCAQLTCINIEPSRRLSLNYLDLTDCCLIEDESLWLIVKNCPQLVYLYLRRCVKITDCGIKHVPIFCSVLRELSVSDCNKVTDLGLYELAKLGSTLRYLSVAKCDQVSDVGLKVVARRCYRLRYLNVRGCEAVSDDAITVLARWCPRLRALDLGKCDVSDAGLHALAECCPNLKKLSLRSCDLITDIGVQYIAFFCRGLQQLNIQDCQITVEGYRAVKKYCKRCIIEHTNPGFF</sequence>
<evidence type="ECO:0000256" key="6">
    <source>
        <dbReference type="ARBA" id="ARBA00022786"/>
    </source>
</evidence>
<dbReference type="PANTHER" id="PTHR13318:SF50">
    <property type="entry name" value="F-BOX_LRR-REPEAT PROTEIN 7"/>
    <property type="match status" value="1"/>
</dbReference>
<evidence type="ECO:0000256" key="3">
    <source>
        <dbReference type="ARBA" id="ARBA00022490"/>
    </source>
</evidence>
<dbReference type="InterPro" id="IPR006553">
    <property type="entry name" value="Leu-rich_rpt_Cys-con_subtyp"/>
</dbReference>
<evidence type="ECO:0000259" key="11">
    <source>
        <dbReference type="PROSITE" id="PS50181"/>
    </source>
</evidence>
<dbReference type="GO" id="GO:0019005">
    <property type="term" value="C:SCF ubiquitin ligase complex"/>
    <property type="evidence" value="ECO:0007669"/>
    <property type="project" value="TreeGrafter"/>
</dbReference>
<dbReference type="SMART" id="SM00256">
    <property type="entry name" value="FBOX"/>
    <property type="match status" value="1"/>
</dbReference>
<dbReference type="InterPro" id="IPR057207">
    <property type="entry name" value="FBXL15_LRR"/>
</dbReference>
<comment type="subcellular location">
    <subcellularLocation>
        <location evidence="1">Cytoplasm</location>
        <location evidence="1">Cytoskeleton</location>
        <location evidence="1">Microtubule organizing center</location>
        <location evidence="1">Centrosome</location>
    </subcellularLocation>
</comment>
<keyword evidence="6" id="KW-0833">Ubl conjugation pathway</keyword>
<accession>A0A9P0F1J2</accession>
<evidence type="ECO:0000256" key="7">
    <source>
        <dbReference type="ARBA" id="ARBA00023212"/>
    </source>
</evidence>
<evidence type="ECO:0000256" key="5">
    <source>
        <dbReference type="ARBA" id="ARBA00022737"/>
    </source>
</evidence>